<protein>
    <submittedName>
        <fullName evidence="7">Uncharacterized protein</fullName>
    </submittedName>
</protein>
<dbReference type="EMBL" id="NHTK01006044">
    <property type="protein sequence ID" value="PPQ66384.1"/>
    <property type="molecule type" value="Genomic_DNA"/>
</dbReference>
<evidence type="ECO:0000256" key="1">
    <source>
        <dbReference type="ARBA" id="ARBA00007682"/>
    </source>
</evidence>
<feature type="compositionally biased region" description="Polar residues" evidence="4">
    <location>
        <begin position="462"/>
        <end position="485"/>
    </location>
</feature>
<dbReference type="GO" id="GO:0030015">
    <property type="term" value="C:CCR4-NOT core complex"/>
    <property type="evidence" value="ECO:0007669"/>
    <property type="project" value="InterPro"/>
</dbReference>
<feature type="compositionally biased region" description="Polar residues" evidence="4">
    <location>
        <begin position="155"/>
        <end position="189"/>
    </location>
</feature>
<dbReference type="Gene3D" id="2.30.30.1020">
    <property type="entry name" value="CCR4-NOT complex subunit 2/3/5, C-terminal domain"/>
    <property type="match status" value="1"/>
</dbReference>
<feature type="compositionally biased region" description="Low complexity" evidence="4">
    <location>
        <begin position="499"/>
        <end position="522"/>
    </location>
</feature>
<dbReference type="InterPro" id="IPR040168">
    <property type="entry name" value="Not2/3/5"/>
</dbReference>
<feature type="region of interest" description="Disordered" evidence="4">
    <location>
        <begin position="462"/>
        <end position="539"/>
    </location>
</feature>
<feature type="domain" description="NOT2/NOT3/NOT5 C-terminal" evidence="5">
    <location>
        <begin position="592"/>
        <end position="718"/>
    </location>
</feature>
<dbReference type="PANTHER" id="PTHR23326">
    <property type="entry name" value="CCR4 NOT-RELATED"/>
    <property type="match status" value="1"/>
</dbReference>
<dbReference type="InterPro" id="IPR038635">
    <property type="entry name" value="CCR4-NOT_su2/3/5_C_sf"/>
</dbReference>
<feature type="region of interest" description="Disordered" evidence="4">
    <location>
        <begin position="302"/>
        <end position="403"/>
    </location>
</feature>
<dbReference type="Pfam" id="PF04153">
    <property type="entry name" value="NOT2_3_5_C"/>
    <property type="match status" value="1"/>
</dbReference>
<feature type="compositionally biased region" description="Low complexity" evidence="4">
    <location>
        <begin position="262"/>
        <end position="283"/>
    </location>
</feature>
<keyword evidence="2" id="KW-0805">Transcription regulation</keyword>
<comment type="similarity">
    <text evidence="1">Belongs to the CNOT2/3/5 family.</text>
</comment>
<accession>A0A409VJD3</accession>
<feature type="compositionally biased region" description="Low complexity" evidence="4">
    <location>
        <begin position="738"/>
        <end position="761"/>
    </location>
</feature>
<feature type="region of interest" description="Disordered" evidence="4">
    <location>
        <begin position="152"/>
        <end position="283"/>
    </location>
</feature>
<evidence type="ECO:0000256" key="3">
    <source>
        <dbReference type="ARBA" id="ARBA00023163"/>
    </source>
</evidence>
<feature type="compositionally biased region" description="Polar residues" evidence="4">
    <location>
        <begin position="222"/>
        <end position="250"/>
    </location>
</feature>
<gene>
    <name evidence="7" type="ORF">CVT24_007213</name>
</gene>
<feature type="compositionally biased region" description="Polar residues" evidence="4">
    <location>
        <begin position="528"/>
        <end position="539"/>
    </location>
</feature>
<dbReference type="Proteomes" id="UP000284842">
    <property type="component" value="Unassembled WGS sequence"/>
</dbReference>
<evidence type="ECO:0000256" key="4">
    <source>
        <dbReference type="SAM" id="MobiDB-lite"/>
    </source>
</evidence>
<evidence type="ECO:0000259" key="5">
    <source>
        <dbReference type="Pfam" id="PF04153"/>
    </source>
</evidence>
<feature type="compositionally biased region" description="Polar residues" evidence="4">
    <location>
        <begin position="391"/>
        <end position="403"/>
    </location>
</feature>
<dbReference type="GO" id="GO:0006355">
    <property type="term" value="P:regulation of DNA-templated transcription"/>
    <property type="evidence" value="ECO:0007669"/>
    <property type="project" value="InterPro"/>
</dbReference>
<name>A0A409VJD3_9AGAR</name>
<feature type="compositionally biased region" description="Low complexity" evidence="4">
    <location>
        <begin position="204"/>
        <end position="221"/>
    </location>
</feature>
<keyword evidence="8" id="KW-1185">Reference proteome</keyword>
<comment type="caution">
    <text evidence="7">The sequence shown here is derived from an EMBL/GenBank/DDBJ whole genome shotgun (WGS) entry which is preliminary data.</text>
</comment>
<dbReference type="InParanoid" id="A0A409VJD3"/>
<organism evidence="7 8">
    <name type="scientific">Panaeolus cyanescens</name>
    <dbReference type="NCBI Taxonomy" id="181874"/>
    <lineage>
        <taxon>Eukaryota</taxon>
        <taxon>Fungi</taxon>
        <taxon>Dikarya</taxon>
        <taxon>Basidiomycota</taxon>
        <taxon>Agaricomycotina</taxon>
        <taxon>Agaricomycetes</taxon>
        <taxon>Agaricomycetidae</taxon>
        <taxon>Agaricales</taxon>
        <taxon>Agaricineae</taxon>
        <taxon>Galeropsidaceae</taxon>
        <taxon>Panaeolus</taxon>
    </lineage>
</organism>
<feature type="region of interest" description="Disordered" evidence="4">
    <location>
        <begin position="738"/>
        <end position="762"/>
    </location>
</feature>
<keyword evidence="3" id="KW-0804">Transcription</keyword>
<dbReference type="GO" id="GO:0000289">
    <property type="term" value="P:nuclear-transcribed mRNA poly(A) tail shortening"/>
    <property type="evidence" value="ECO:0007669"/>
    <property type="project" value="UniProtKB-ARBA"/>
</dbReference>
<feature type="domain" description="DUF6534" evidence="6">
    <location>
        <begin position="21"/>
        <end position="82"/>
    </location>
</feature>
<reference evidence="7 8" key="1">
    <citation type="journal article" date="2018" name="Evol. Lett.">
        <title>Horizontal gene cluster transfer increased hallucinogenic mushroom diversity.</title>
        <authorList>
            <person name="Reynolds H.T."/>
            <person name="Vijayakumar V."/>
            <person name="Gluck-Thaler E."/>
            <person name="Korotkin H.B."/>
            <person name="Matheny P.B."/>
            <person name="Slot J.C."/>
        </authorList>
    </citation>
    <scope>NUCLEOTIDE SEQUENCE [LARGE SCALE GENOMIC DNA]</scope>
    <source>
        <strain evidence="7 8">2629</strain>
    </source>
</reference>
<evidence type="ECO:0000313" key="7">
    <source>
        <dbReference type="EMBL" id="PPQ66384.1"/>
    </source>
</evidence>
<evidence type="ECO:0000313" key="8">
    <source>
        <dbReference type="Proteomes" id="UP000284842"/>
    </source>
</evidence>
<feature type="compositionally biased region" description="Polar residues" evidence="4">
    <location>
        <begin position="355"/>
        <end position="366"/>
    </location>
</feature>
<dbReference type="STRING" id="181874.A0A409VJD3"/>
<dbReference type="InterPro" id="IPR045339">
    <property type="entry name" value="DUF6534"/>
</dbReference>
<evidence type="ECO:0000256" key="2">
    <source>
        <dbReference type="ARBA" id="ARBA00023015"/>
    </source>
</evidence>
<dbReference type="AlphaFoldDB" id="A0A409VJD3"/>
<dbReference type="Pfam" id="PF20152">
    <property type="entry name" value="DUF6534"/>
    <property type="match status" value="1"/>
</dbReference>
<proteinExistence type="inferred from homology"/>
<sequence>MLSNIDTTPMRSSADLGVYLSNGLINRIIIVTVHSGALSSSIACVGLFTALAIPKTYVTYAVCFVLGRAYFNALLSSLNARSALRERLDESAAMGTRTIKNQLEAIGVYSGQPQQRPPNLTANPGIASQFRPTYPTYGIPPRTVLQANAGYVPNLQPNSHRTAAQQSQVQTLGPQPTNNFNQPRGQSSFAFGGALGQHQPSGVLQQQSLPSQQQHQQHQQQTNGAASSMASLLAPTSSLGNATQTPSTSEVGLDPNDFPALGPTTTSTNPSSSNSGTNGATATSYASQAGTGVLLGGSGGSGAIGSSTTNQARDFTPDDFPALGGQSHTPGQARDPTHAQLSTPDNLSHPPGLNGFQSSDQSQLRQNLIAGPPGMLNLGPTPARNVHPGFQQGQSDAEKQQQQQRNNFSLKLNQANHAAAAAWNSPNVNPSSQGQQPAGANGISDIYFFHFHLIASHTIGPFQNQTGHTTSGAISNTPAPTNGSPPFSLIGLVTGDSLANPSISNPNGSSNPIPTTTNTANPPGLPQPATSHLQHPQTPAQQVLISAADRWGLLSLLTIMRNANSDPDHGLTSIGTDLSTMGLDMGHSGNLYSSFITPWADQSAARSVEPEFHLPACYLSVQAPAPGPAKAIMFSDETLFFMFYSSPRDALQEVAAQELWNRNWRYHKELRLWITKESGTTPSQKVQGGLGEQGQYTYWDPDNWTKERKEMTVLYSDLEEKSIPAFGNHPNLSAAIAAAGQSQAVQSPQQPQLGGQPQPQLASRASFQMGIAGL</sequence>
<evidence type="ECO:0000259" key="6">
    <source>
        <dbReference type="Pfam" id="PF20152"/>
    </source>
</evidence>
<dbReference type="InterPro" id="IPR007282">
    <property type="entry name" value="NOT2/3/5_C"/>
</dbReference>
<dbReference type="OrthoDB" id="25391at2759"/>